<dbReference type="Proteomes" id="UP000520814">
    <property type="component" value="Unassembled WGS sequence"/>
</dbReference>
<feature type="binding site" evidence="10">
    <location>
        <position position="93"/>
    </location>
    <ligand>
        <name>Mn(2+)</name>
        <dbReference type="ChEBI" id="CHEBI:29035"/>
        <label>1</label>
    </ligand>
</feature>
<dbReference type="PANTHER" id="PTHR11118">
    <property type="entry name" value="RNA-SPLICING LIGASE RTCB HOMOLOG"/>
    <property type="match status" value="1"/>
</dbReference>
<evidence type="ECO:0000256" key="3">
    <source>
        <dbReference type="ARBA" id="ARBA00022741"/>
    </source>
</evidence>
<evidence type="ECO:0000256" key="10">
    <source>
        <dbReference type="PIRSR" id="PIRSR601233-3"/>
    </source>
</evidence>
<dbReference type="Pfam" id="PF01139">
    <property type="entry name" value="RtcB"/>
    <property type="match status" value="1"/>
</dbReference>
<feature type="active site" description="GMP-histidine intermediate" evidence="8">
    <location>
        <position position="371"/>
    </location>
</feature>
<dbReference type="RefSeq" id="WP_184198204.1">
    <property type="nucleotide sequence ID" value="NZ_JACHGW010000003.1"/>
</dbReference>
<evidence type="ECO:0000256" key="11">
    <source>
        <dbReference type="RuleBase" id="RU371113"/>
    </source>
</evidence>
<dbReference type="GO" id="GO:0042245">
    <property type="term" value="P:RNA repair"/>
    <property type="evidence" value="ECO:0007669"/>
    <property type="project" value="UniProtKB-KW"/>
</dbReference>
<evidence type="ECO:0000313" key="12">
    <source>
        <dbReference type="EMBL" id="MBB6051374.1"/>
    </source>
</evidence>
<evidence type="ECO:0000256" key="8">
    <source>
        <dbReference type="PIRSR" id="PIRSR601233-1"/>
    </source>
</evidence>
<name>A0A7W9SSX7_ARMRO</name>
<dbReference type="SUPFAM" id="SSF103365">
    <property type="entry name" value="Hypothetical protein PH1602"/>
    <property type="match status" value="1"/>
</dbReference>
<evidence type="ECO:0000256" key="4">
    <source>
        <dbReference type="ARBA" id="ARBA00022800"/>
    </source>
</evidence>
<dbReference type="GO" id="GO:0003972">
    <property type="term" value="F:RNA ligase (ATP) activity"/>
    <property type="evidence" value="ECO:0007669"/>
    <property type="project" value="TreeGrafter"/>
</dbReference>
<feature type="binding site" evidence="10">
    <location>
        <position position="195"/>
    </location>
    <ligand>
        <name>Mn(2+)</name>
        <dbReference type="ChEBI" id="CHEBI:29035"/>
        <label>1</label>
    </ligand>
</feature>
<dbReference type="PANTHER" id="PTHR11118:SF1">
    <property type="entry name" value="RNA-SPLICING LIGASE RTCB HOMOLOG"/>
    <property type="match status" value="1"/>
</dbReference>
<accession>A0A7W9SSX7</accession>
<keyword evidence="2 10" id="KW-0479">Metal-binding</keyword>
<feature type="binding site" evidence="9">
    <location>
        <begin position="299"/>
        <end position="300"/>
    </location>
    <ligand>
        <name>GMP</name>
        <dbReference type="ChEBI" id="CHEBI:58115"/>
    </ligand>
</feature>
<evidence type="ECO:0000256" key="6">
    <source>
        <dbReference type="ARBA" id="ARBA00023211"/>
    </source>
</evidence>
<dbReference type="GO" id="GO:0005525">
    <property type="term" value="F:GTP binding"/>
    <property type="evidence" value="ECO:0007669"/>
    <property type="project" value="UniProtKB-KW"/>
</dbReference>
<dbReference type="EC" id="6.5.1.-" evidence="11"/>
<comment type="cofactor">
    <cofactor evidence="10 11">
        <name>Mn(2+)</name>
        <dbReference type="ChEBI" id="CHEBI:29035"/>
    </cofactor>
    <text evidence="10 11">Binds 2 manganese ions per subunit.</text>
</comment>
<dbReference type="GO" id="GO:0046872">
    <property type="term" value="F:metal ion binding"/>
    <property type="evidence" value="ECO:0007669"/>
    <property type="project" value="UniProtKB-UniRule"/>
</dbReference>
<dbReference type="InterPro" id="IPR001233">
    <property type="entry name" value="RtcB"/>
</dbReference>
<comment type="catalytic activity">
    <reaction evidence="7">
        <text>a 3'-end 3'-phospho-ribonucleotide-RNA + a 5'-end dephospho-ribonucleoside-RNA + GTP = a ribonucleotidyl-ribonucleotide-RNA + GMP + diphosphate</text>
        <dbReference type="Rhea" id="RHEA:68076"/>
        <dbReference type="Rhea" id="RHEA-COMP:10463"/>
        <dbReference type="Rhea" id="RHEA-COMP:13936"/>
        <dbReference type="Rhea" id="RHEA-COMP:17355"/>
        <dbReference type="ChEBI" id="CHEBI:33019"/>
        <dbReference type="ChEBI" id="CHEBI:37565"/>
        <dbReference type="ChEBI" id="CHEBI:58115"/>
        <dbReference type="ChEBI" id="CHEBI:83062"/>
        <dbReference type="ChEBI" id="CHEBI:138284"/>
        <dbReference type="ChEBI" id="CHEBI:173118"/>
        <dbReference type="EC" id="6.5.1.8"/>
    </reaction>
</comment>
<feature type="binding site" evidence="10">
    <location>
        <position position="299"/>
    </location>
    <ligand>
        <name>Mn(2+)</name>
        <dbReference type="ChEBI" id="CHEBI:29035"/>
        <label>2</label>
    </ligand>
</feature>
<evidence type="ECO:0000256" key="1">
    <source>
        <dbReference type="ARBA" id="ARBA00022598"/>
    </source>
</evidence>
<evidence type="ECO:0000256" key="9">
    <source>
        <dbReference type="PIRSR" id="PIRSR601233-2"/>
    </source>
</evidence>
<sequence>MSYKDACCRHESGGYYTLDLRELGLEKPARLFFTEKLFGQLEESVFSQLAWAATYPGVKDLVLTPDAHVGNCVPVGCVVATDGTLLLAPIGFDIGCGILCFKSDVPHTKGLDEKLRRKFSEEVMRRIGLGVGQRGSISVSNKQFQEIIRTGAAALGYERENSERDFLPVDDGWEAPERAFNRGIGQLGSLGGGNHFAELQYDQDGYLWVMVHTGSRGFGFQLAQHYMYAARDEVKDRSGLGVEATYIKPDSKLWWGYKNAVSAGANFAIANRLFLWEQIGTAFRRVFGKEPELVYEISHNLAQPEKTPDGDDAWVHRKGATRAYPAGHPELVGTKWETTGHPVLIPGSMGDKSYILRARPGAANALWSVNHGCGRKMSRGAAKQSLTQSGVNRQMKALNVLVNAGGNVPIDESPDVYKPAKDVIDAVVAADLATVETTLTPIASIKGVD</sequence>
<comment type="caution">
    <text evidence="12">The sequence shown here is derived from an EMBL/GenBank/DDBJ whole genome shotgun (WGS) entry which is preliminary data.</text>
</comment>
<feature type="binding site" evidence="9">
    <location>
        <position position="353"/>
    </location>
    <ligand>
        <name>GMP</name>
        <dbReference type="ChEBI" id="CHEBI:58115"/>
    </ligand>
</feature>
<feature type="binding site" evidence="10">
    <location>
        <position position="212"/>
    </location>
    <ligand>
        <name>Mn(2+)</name>
        <dbReference type="ChEBI" id="CHEBI:29035"/>
        <label>2</label>
    </ligand>
</feature>
<protein>
    <recommendedName>
        <fullName evidence="11">tRNA-splicing ligase RtcB</fullName>
        <ecNumber evidence="11">6.5.1.-</ecNumber>
    </recommendedName>
</protein>
<keyword evidence="6 10" id="KW-0464">Manganese</keyword>
<comment type="subunit">
    <text evidence="11">Monomer.</text>
</comment>
<dbReference type="GO" id="GO:0006396">
    <property type="term" value="P:RNA processing"/>
    <property type="evidence" value="ECO:0007669"/>
    <property type="project" value="InterPro"/>
</dbReference>
<feature type="binding site" evidence="9">
    <location>
        <begin position="194"/>
        <end position="198"/>
    </location>
    <ligand>
        <name>GMP</name>
        <dbReference type="ChEBI" id="CHEBI:58115"/>
    </ligand>
</feature>
<keyword evidence="5 9" id="KW-0342">GTP-binding</keyword>
<feature type="binding site" evidence="9">
    <location>
        <position position="446"/>
    </location>
    <ligand>
        <name>GMP</name>
        <dbReference type="ChEBI" id="CHEBI:58115"/>
    </ligand>
</feature>
<dbReference type="GO" id="GO:0170057">
    <property type="term" value="F:RNA ligase (GTP) activity"/>
    <property type="evidence" value="ECO:0007669"/>
    <property type="project" value="UniProtKB-EC"/>
</dbReference>
<reference evidence="12 13" key="1">
    <citation type="submission" date="2020-08" db="EMBL/GenBank/DDBJ databases">
        <title>Genomic Encyclopedia of Type Strains, Phase IV (KMG-IV): sequencing the most valuable type-strain genomes for metagenomic binning, comparative biology and taxonomic classification.</title>
        <authorList>
            <person name="Goeker M."/>
        </authorList>
    </citation>
    <scope>NUCLEOTIDE SEQUENCE [LARGE SCALE GENOMIC DNA]</scope>
    <source>
        <strain evidence="12 13">DSM 23562</strain>
    </source>
</reference>
<dbReference type="EMBL" id="JACHGW010000003">
    <property type="protein sequence ID" value="MBB6051374.1"/>
    <property type="molecule type" value="Genomic_DNA"/>
</dbReference>
<evidence type="ECO:0000256" key="2">
    <source>
        <dbReference type="ARBA" id="ARBA00022723"/>
    </source>
</evidence>
<evidence type="ECO:0000256" key="5">
    <source>
        <dbReference type="ARBA" id="ARBA00023134"/>
    </source>
</evidence>
<evidence type="ECO:0000256" key="7">
    <source>
        <dbReference type="ARBA" id="ARBA00047746"/>
    </source>
</evidence>
<feature type="binding site" evidence="9">
    <location>
        <begin position="346"/>
        <end position="349"/>
    </location>
    <ligand>
        <name>GMP</name>
        <dbReference type="ChEBI" id="CHEBI:58115"/>
    </ligand>
</feature>
<proteinExistence type="inferred from homology"/>
<evidence type="ECO:0000313" key="13">
    <source>
        <dbReference type="Proteomes" id="UP000520814"/>
    </source>
</evidence>
<feature type="binding site" evidence="9">
    <location>
        <begin position="371"/>
        <end position="374"/>
    </location>
    <ligand>
        <name>GMP</name>
        <dbReference type="ChEBI" id="CHEBI:58115"/>
    </ligand>
</feature>
<keyword evidence="13" id="KW-1185">Reference proteome</keyword>
<gene>
    <name evidence="11" type="primary">rtcB</name>
    <name evidence="12" type="ORF">HNQ39_003184</name>
</gene>
<keyword evidence="4" id="KW-0692">RNA repair</keyword>
<keyword evidence="3 9" id="KW-0547">Nucleotide-binding</keyword>
<keyword evidence="1 11" id="KW-0436">Ligase</keyword>
<organism evidence="12 13">
    <name type="scientific">Armatimonas rosea</name>
    <dbReference type="NCBI Taxonomy" id="685828"/>
    <lineage>
        <taxon>Bacteria</taxon>
        <taxon>Bacillati</taxon>
        <taxon>Armatimonadota</taxon>
        <taxon>Armatimonadia</taxon>
        <taxon>Armatimonadales</taxon>
        <taxon>Armatimonadaceae</taxon>
        <taxon>Armatimonas</taxon>
    </lineage>
</organism>
<comment type="similarity">
    <text evidence="11">Belongs to the RtcB family.</text>
</comment>
<dbReference type="AlphaFoldDB" id="A0A7W9SSX7"/>
<dbReference type="Gene3D" id="3.90.1860.10">
    <property type="entry name" value="tRNA-splicing ligase RtcB"/>
    <property type="match status" value="1"/>
</dbReference>
<dbReference type="InterPro" id="IPR036025">
    <property type="entry name" value="RtcB-like_sf"/>
</dbReference>